<protein>
    <recommendedName>
        <fullName evidence="1">Transcobalamin-like C-terminal domain-containing protein</fullName>
    </recommendedName>
</protein>
<dbReference type="Pfam" id="PF14478">
    <property type="entry name" value="DUF4430"/>
    <property type="match status" value="1"/>
</dbReference>
<dbReference type="InterPro" id="IPR027954">
    <property type="entry name" value="Transcobalamin-like_C"/>
</dbReference>
<dbReference type="Gene3D" id="2.170.130.30">
    <property type="match status" value="1"/>
</dbReference>
<dbReference type="Proteomes" id="UP000315971">
    <property type="component" value="Unassembled WGS sequence"/>
</dbReference>
<accession>A0A521AM53</accession>
<dbReference type="RefSeq" id="WP_142600791.1">
    <property type="nucleotide sequence ID" value="NZ_FXSZ01000001.1"/>
</dbReference>
<dbReference type="AlphaFoldDB" id="A0A521AM53"/>
<organism evidence="2 3">
    <name type="scientific">Solitalea koreensis</name>
    <dbReference type="NCBI Taxonomy" id="543615"/>
    <lineage>
        <taxon>Bacteria</taxon>
        <taxon>Pseudomonadati</taxon>
        <taxon>Bacteroidota</taxon>
        <taxon>Sphingobacteriia</taxon>
        <taxon>Sphingobacteriales</taxon>
        <taxon>Sphingobacteriaceae</taxon>
        <taxon>Solitalea</taxon>
    </lineage>
</organism>
<evidence type="ECO:0000313" key="3">
    <source>
        <dbReference type="Proteomes" id="UP000315971"/>
    </source>
</evidence>
<keyword evidence="3" id="KW-1185">Reference proteome</keyword>
<gene>
    <name evidence="2" type="ORF">SAMN06265350_101257</name>
</gene>
<sequence length="129" mass="15106">MSLITIKIMDTGRVFQVPWTNNMNGQQALERAYDIDQLEGSDFSFGLQYFGHKLGYMVFMLDGIYDDVENKKNFWVLIVNDKVSDQGIDSVILNPDDEMKFDYQSYATDTQAHFLMIEKYRTYMLMRPA</sequence>
<evidence type="ECO:0000313" key="2">
    <source>
        <dbReference type="EMBL" id="SMO35914.1"/>
    </source>
</evidence>
<proteinExistence type="predicted"/>
<feature type="domain" description="Transcobalamin-like C-terminal" evidence="1">
    <location>
        <begin position="44"/>
        <end position="104"/>
    </location>
</feature>
<dbReference type="OrthoDB" id="1495786at2"/>
<name>A0A521AM53_9SPHI</name>
<evidence type="ECO:0000259" key="1">
    <source>
        <dbReference type="Pfam" id="PF14478"/>
    </source>
</evidence>
<reference evidence="2 3" key="1">
    <citation type="submission" date="2017-05" db="EMBL/GenBank/DDBJ databases">
        <authorList>
            <person name="Varghese N."/>
            <person name="Submissions S."/>
        </authorList>
    </citation>
    <scope>NUCLEOTIDE SEQUENCE [LARGE SCALE GENOMIC DNA]</scope>
    <source>
        <strain evidence="2 3">DSM 21342</strain>
    </source>
</reference>
<dbReference type="EMBL" id="FXSZ01000001">
    <property type="protein sequence ID" value="SMO35914.1"/>
    <property type="molecule type" value="Genomic_DNA"/>
</dbReference>